<name>A0A151P1F8_ALLMI</name>
<dbReference type="GO" id="GO:0016020">
    <property type="term" value="C:membrane"/>
    <property type="evidence" value="ECO:0007669"/>
    <property type="project" value="InterPro"/>
</dbReference>
<feature type="transmembrane region" description="Helical" evidence="2">
    <location>
        <begin position="6"/>
        <end position="24"/>
    </location>
</feature>
<keyword evidence="5" id="KW-1185">Reference proteome</keyword>
<dbReference type="GO" id="GO:0008381">
    <property type="term" value="F:mechanosensitive monoatomic ion channel activity"/>
    <property type="evidence" value="ECO:0007669"/>
    <property type="project" value="InterPro"/>
</dbReference>
<feature type="domain" description="Piezo TM25-28" evidence="3">
    <location>
        <begin position="1"/>
        <end position="243"/>
    </location>
</feature>
<comment type="caution">
    <text evidence="4">The sequence shown here is derived from an EMBL/GenBank/DDBJ whole genome shotgun (WGS) entry which is preliminary data.</text>
</comment>
<keyword evidence="2" id="KW-0812">Transmembrane</keyword>
<evidence type="ECO:0000313" key="4">
    <source>
        <dbReference type="EMBL" id="KYO42922.1"/>
    </source>
</evidence>
<protein>
    <recommendedName>
        <fullName evidence="3">Piezo TM25-28 domain-containing protein</fullName>
    </recommendedName>
</protein>
<feature type="region of interest" description="Disordered" evidence="1">
    <location>
        <begin position="202"/>
        <end position="254"/>
    </location>
</feature>
<proteinExistence type="predicted"/>
<dbReference type="STRING" id="8496.A0A151P1F8"/>
<feature type="transmembrane region" description="Helical" evidence="2">
    <location>
        <begin position="62"/>
        <end position="84"/>
    </location>
</feature>
<keyword evidence="2" id="KW-1133">Transmembrane helix</keyword>
<dbReference type="PANTHER" id="PTHR47049:SF5">
    <property type="entry name" value="PIEZO-TYPE MECHANOSENSITIVE ION CHANNEL COMPONENT"/>
    <property type="match status" value="1"/>
</dbReference>
<evidence type="ECO:0000259" key="3">
    <source>
        <dbReference type="Pfam" id="PF15917"/>
    </source>
</evidence>
<keyword evidence="2" id="KW-0472">Membrane</keyword>
<dbReference type="Proteomes" id="UP000050525">
    <property type="component" value="Unassembled WGS sequence"/>
</dbReference>
<dbReference type="EMBL" id="AKHW03001319">
    <property type="protein sequence ID" value="KYO42922.1"/>
    <property type="molecule type" value="Genomic_DNA"/>
</dbReference>
<dbReference type="InterPro" id="IPR031805">
    <property type="entry name" value="Piezo_TM25-28"/>
</dbReference>
<accession>A0A151P1F8</accession>
<feature type="transmembrane region" description="Helical" evidence="2">
    <location>
        <begin position="31"/>
        <end position="50"/>
    </location>
</feature>
<evidence type="ECO:0000256" key="2">
    <source>
        <dbReference type="SAM" id="Phobius"/>
    </source>
</evidence>
<reference evidence="4 5" key="1">
    <citation type="journal article" date="2012" name="Genome Biol.">
        <title>Sequencing three crocodilian genomes to illuminate the evolution of archosaurs and amniotes.</title>
        <authorList>
            <person name="St John J.A."/>
            <person name="Braun E.L."/>
            <person name="Isberg S.R."/>
            <person name="Miles L.G."/>
            <person name="Chong A.Y."/>
            <person name="Gongora J."/>
            <person name="Dalzell P."/>
            <person name="Moran C."/>
            <person name="Bed'hom B."/>
            <person name="Abzhanov A."/>
            <person name="Burgess S.C."/>
            <person name="Cooksey A.M."/>
            <person name="Castoe T.A."/>
            <person name="Crawford N.G."/>
            <person name="Densmore L.D."/>
            <person name="Drew J.C."/>
            <person name="Edwards S.V."/>
            <person name="Faircloth B.C."/>
            <person name="Fujita M.K."/>
            <person name="Greenwold M.J."/>
            <person name="Hoffmann F.G."/>
            <person name="Howard J.M."/>
            <person name="Iguchi T."/>
            <person name="Janes D.E."/>
            <person name="Khan S.Y."/>
            <person name="Kohno S."/>
            <person name="de Koning A.J."/>
            <person name="Lance S.L."/>
            <person name="McCarthy F.M."/>
            <person name="McCormack J.E."/>
            <person name="Merchant M.E."/>
            <person name="Peterson D.G."/>
            <person name="Pollock D.D."/>
            <person name="Pourmand N."/>
            <person name="Raney B.J."/>
            <person name="Roessler K.A."/>
            <person name="Sanford J.R."/>
            <person name="Sawyer R.H."/>
            <person name="Schmidt C.J."/>
            <person name="Triplett E.W."/>
            <person name="Tuberville T.D."/>
            <person name="Venegas-Anaya M."/>
            <person name="Howard J.T."/>
            <person name="Jarvis E.D."/>
            <person name="Guillette L.J.Jr."/>
            <person name="Glenn T.C."/>
            <person name="Green R.E."/>
            <person name="Ray D.A."/>
        </authorList>
    </citation>
    <scope>NUCLEOTIDE SEQUENCE [LARGE SCALE GENOMIC DNA]</scope>
    <source>
        <strain evidence="4">KSC_2009_1</strain>
    </source>
</reference>
<feature type="compositionally biased region" description="Basic and acidic residues" evidence="1">
    <location>
        <begin position="202"/>
        <end position="213"/>
    </location>
</feature>
<dbReference type="InterPro" id="IPR027272">
    <property type="entry name" value="Piezo"/>
</dbReference>
<dbReference type="PANTHER" id="PTHR47049">
    <property type="entry name" value="PIEZO-TYPE MECHANOSENSITIVE ION CHANNEL HOMOLOG"/>
    <property type="match status" value="1"/>
</dbReference>
<dbReference type="AlphaFoldDB" id="A0A151P1F8"/>
<dbReference type="Pfam" id="PF15917">
    <property type="entry name" value="Piezo_TM25-28"/>
    <property type="match status" value="1"/>
</dbReference>
<sequence length="254" mass="29429">MLKVVVFRYLFWFVLVVVFITGATRISIFGLGYLLACFYLLLFGTAMLSKPARARLAIWDCLILYNVTVIISKNMLSLLSCVFVQQMQSSFCWVIQLFSLVCTVKGYYDPKSMSRDQDCALPVEEAGIIWDSICFFFLLLQRRVFLSYYFLHVTADLQASALQASRGFALFKASILKSMSFHRQAEKKSLVQLKRQMERIRAKQEKYHQERLPSDPTEGAEDDRTEPGGKKAPSRQQTRWWRPCPSPCRPRLHH</sequence>
<organism evidence="4 5">
    <name type="scientific">Alligator mississippiensis</name>
    <name type="common">American alligator</name>
    <dbReference type="NCBI Taxonomy" id="8496"/>
    <lineage>
        <taxon>Eukaryota</taxon>
        <taxon>Metazoa</taxon>
        <taxon>Chordata</taxon>
        <taxon>Craniata</taxon>
        <taxon>Vertebrata</taxon>
        <taxon>Euteleostomi</taxon>
        <taxon>Archelosauria</taxon>
        <taxon>Archosauria</taxon>
        <taxon>Crocodylia</taxon>
        <taxon>Alligatoridae</taxon>
        <taxon>Alligatorinae</taxon>
        <taxon>Alligator</taxon>
    </lineage>
</organism>
<evidence type="ECO:0000256" key="1">
    <source>
        <dbReference type="SAM" id="MobiDB-lite"/>
    </source>
</evidence>
<gene>
    <name evidence="4" type="ORF">Y1Q_0018179</name>
</gene>
<evidence type="ECO:0000313" key="5">
    <source>
        <dbReference type="Proteomes" id="UP000050525"/>
    </source>
</evidence>